<dbReference type="Pfam" id="PF00234">
    <property type="entry name" value="Tryp_alpha_amyl"/>
    <property type="match status" value="1"/>
</dbReference>
<dbReference type="EMBL" id="QGNW01000080">
    <property type="protein sequence ID" value="RVX00666.1"/>
    <property type="molecule type" value="Genomic_DNA"/>
</dbReference>
<evidence type="ECO:0000313" key="4">
    <source>
        <dbReference type="EMBL" id="RVX00666.1"/>
    </source>
</evidence>
<comment type="similarity">
    <text evidence="1">Belongs to the plant LTP family.</text>
</comment>
<comment type="caution">
    <text evidence="4">The sequence shown here is derived from an EMBL/GenBank/DDBJ whole genome shotgun (WGS) entry which is preliminary data.</text>
</comment>
<protein>
    <submittedName>
        <fullName evidence="4">Non-specific lipid-transfer protein</fullName>
    </submittedName>
</protein>
<dbReference type="GO" id="GO:0006869">
    <property type="term" value="P:lipid transport"/>
    <property type="evidence" value="ECO:0007669"/>
    <property type="project" value="InterPro"/>
</dbReference>
<dbReference type="PANTHER" id="PTHR33076">
    <property type="entry name" value="NON-SPECIFIC LIPID-TRANSFER PROTEIN 2-RELATED"/>
    <property type="match status" value="1"/>
</dbReference>
<accession>A0A438IVJ9</accession>
<gene>
    <name evidence="4" type="primary">IWF1'</name>
    <name evidence="4" type="ORF">CK203_030342</name>
</gene>
<evidence type="ECO:0000256" key="1">
    <source>
        <dbReference type="ARBA" id="ARBA00009748"/>
    </source>
</evidence>
<dbReference type="Proteomes" id="UP000288805">
    <property type="component" value="Unassembled WGS sequence"/>
</dbReference>
<evidence type="ECO:0000259" key="3">
    <source>
        <dbReference type="Pfam" id="PF00234"/>
    </source>
</evidence>
<sequence length="96" mass="10108">MKVGVKVTCLVVMSMLVASPMAVEGLSCHQVATYLVPCISYLIWGCWSSASVCCNGVGSLKTSAETPDDHRTACRCLINDVASIPGVDMDVADDLP</sequence>
<proteinExistence type="inferred from homology"/>
<dbReference type="GO" id="GO:0008289">
    <property type="term" value="F:lipid binding"/>
    <property type="evidence" value="ECO:0007669"/>
    <property type="project" value="InterPro"/>
</dbReference>
<dbReference type="PRINTS" id="PR00382">
    <property type="entry name" value="LIPIDTRNSFER"/>
</dbReference>
<dbReference type="AlphaFoldDB" id="A0A438IVJ9"/>
<feature type="chain" id="PRO_5019573479" evidence="2">
    <location>
        <begin position="26"/>
        <end position="96"/>
    </location>
</feature>
<evidence type="ECO:0000313" key="5">
    <source>
        <dbReference type="Proteomes" id="UP000288805"/>
    </source>
</evidence>
<dbReference type="Gene3D" id="1.10.110.10">
    <property type="entry name" value="Plant lipid-transfer and hydrophobic proteins"/>
    <property type="match status" value="1"/>
</dbReference>
<reference evidence="4 5" key="1">
    <citation type="journal article" date="2018" name="PLoS Genet.">
        <title>Population sequencing reveals clonal diversity and ancestral inbreeding in the grapevine cultivar Chardonnay.</title>
        <authorList>
            <person name="Roach M.J."/>
            <person name="Johnson D.L."/>
            <person name="Bohlmann J."/>
            <person name="van Vuuren H.J."/>
            <person name="Jones S.J."/>
            <person name="Pretorius I.S."/>
            <person name="Schmidt S.A."/>
            <person name="Borneman A.R."/>
        </authorList>
    </citation>
    <scope>NUCLEOTIDE SEQUENCE [LARGE SCALE GENOMIC DNA]</scope>
    <source>
        <strain evidence="5">cv. Chardonnay</strain>
        <tissue evidence="4">Leaf</tissue>
    </source>
</reference>
<dbReference type="InterPro" id="IPR036312">
    <property type="entry name" value="Bifun_inhib/LTP/seed_sf"/>
</dbReference>
<name>A0A438IVJ9_VITVI</name>
<feature type="domain" description="Bifunctional inhibitor/plant lipid transfer protein/seed storage helical" evidence="3">
    <location>
        <begin position="28"/>
        <end position="96"/>
    </location>
</feature>
<organism evidence="4 5">
    <name type="scientific">Vitis vinifera</name>
    <name type="common">Grape</name>
    <dbReference type="NCBI Taxonomy" id="29760"/>
    <lineage>
        <taxon>Eukaryota</taxon>
        <taxon>Viridiplantae</taxon>
        <taxon>Streptophyta</taxon>
        <taxon>Embryophyta</taxon>
        <taxon>Tracheophyta</taxon>
        <taxon>Spermatophyta</taxon>
        <taxon>Magnoliopsida</taxon>
        <taxon>eudicotyledons</taxon>
        <taxon>Gunneridae</taxon>
        <taxon>Pentapetalae</taxon>
        <taxon>rosids</taxon>
        <taxon>Vitales</taxon>
        <taxon>Vitaceae</taxon>
        <taxon>Viteae</taxon>
        <taxon>Vitis</taxon>
    </lineage>
</organism>
<dbReference type="InterPro" id="IPR000528">
    <property type="entry name" value="Plant_nsLTP"/>
</dbReference>
<keyword evidence="2" id="KW-0732">Signal</keyword>
<evidence type="ECO:0000256" key="2">
    <source>
        <dbReference type="SAM" id="SignalP"/>
    </source>
</evidence>
<dbReference type="InterPro" id="IPR016140">
    <property type="entry name" value="Bifunc_inhib/LTP/seed_store"/>
</dbReference>
<feature type="signal peptide" evidence="2">
    <location>
        <begin position="1"/>
        <end position="25"/>
    </location>
</feature>
<dbReference type="SUPFAM" id="SSF47699">
    <property type="entry name" value="Bifunctional inhibitor/lipid-transfer protein/seed storage 2S albumin"/>
    <property type="match status" value="1"/>
</dbReference>